<organism evidence="2">
    <name type="scientific">Aphanomyces astaci</name>
    <name type="common">Crayfish plague agent</name>
    <dbReference type="NCBI Taxonomy" id="112090"/>
    <lineage>
        <taxon>Eukaryota</taxon>
        <taxon>Sar</taxon>
        <taxon>Stramenopiles</taxon>
        <taxon>Oomycota</taxon>
        <taxon>Saprolegniomycetes</taxon>
        <taxon>Saprolegniales</taxon>
        <taxon>Verrucalvaceae</taxon>
        <taxon>Aphanomyces</taxon>
    </lineage>
</organism>
<reference evidence="2" key="1">
    <citation type="submission" date="2013-12" db="EMBL/GenBank/DDBJ databases">
        <title>The Genome Sequence of Aphanomyces astaci APO3.</title>
        <authorList>
            <consortium name="The Broad Institute Genomics Platform"/>
            <person name="Russ C."/>
            <person name="Tyler B."/>
            <person name="van West P."/>
            <person name="Dieguez-Uribeondo J."/>
            <person name="Young S.K."/>
            <person name="Zeng Q."/>
            <person name="Gargeya S."/>
            <person name="Fitzgerald M."/>
            <person name="Abouelleil A."/>
            <person name="Alvarado L."/>
            <person name="Chapman S.B."/>
            <person name="Gainer-Dewar J."/>
            <person name="Goldberg J."/>
            <person name="Griggs A."/>
            <person name="Gujja S."/>
            <person name="Hansen M."/>
            <person name="Howarth C."/>
            <person name="Imamovic A."/>
            <person name="Ireland A."/>
            <person name="Larimer J."/>
            <person name="McCowan C."/>
            <person name="Murphy C."/>
            <person name="Pearson M."/>
            <person name="Poon T.W."/>
            <person name="Priest M."/>
            <person name="Roberts A."/>
            <person name="Saif S."/>
            <person name="Shea T."/>
            <person name="Sykes S."/>
            <person name="Wortman J."/>
            <person name="Nusbaum C."/>
            <person name="Birren B."/>
        </authorList>
    </citation>
    <scope>NUCLEOTIDE SEQUENCE [LARGE SCALE GENOMIC DNA]</scope>
    <source>
        <strain evidence="2">APO3</strain>
    </source>
</reference>
<name>W4GBP1_APHAT</name>
<evidence type="ECO:0000256" key="1">
    <source>
        <dbReference type="SAM" id="MobiDB-lite"/>
    </source>
</evidence>
<dbReference type="VEuPathDB" id="FungiDB:H257_08973"/>
<dbReference type="AlphaFoldDB" id="W4GBP1"/>
<feature type="compositionally biased region" description="Polar residues" evidence="1">
    <location>
        <begin position="131"/>
        <end position="145"/>
    </location>
</feature>
<dbReference type="EMBL" id="KI913134">
    <property type="protein sequence ID" value="ETV77065.1"/>
    <property type="molecule type" value="Genomic_DNA"/>
</dbReference>
<accession>W4GBP1</accession>
<dbReference type="OrthoDB" id="10513040at2759"/>
<dbReference type="RefSeq" id="XP_009833371.1">
    <property type="nucleotide sequence ID" value="XM_009835069.1"/>
</dbReference>
<proteinExistence type="predicted"/>
<protein>
    <submittedName>
        <fullName evidence="2">Uncharacterized protein</fullName>
    </submittedName>
</protein>
<feature type="region of interest" description="Disordered" evidence="1">
    <location>
        <begin position="126"/>
        <end position="145"/>
    </location>
</feature>
<gene>
    <name evidence="2" type="ORF">H257_08973</name>
</gene>
<dbReference type="GeneID" id="20810969"/>
<sequence>MQRHILFLTIETCIIITKTILITRSLFNSFPMTYQPSTTTPHLPQLQVALRQQRRQLRMTQIIQMFRRGPHSHQWSQMNALELAALAIKLERLVYRGLPDNIGLLSDDALEVRMRRVINLILNASKKPNYHPTTPSNSRASVMAA</sequence>
<evidence type="ECO:0000313" key="2">
    <source>
        <dbReference type="EMBL" id="ETV77065.1"/>
    </source>
</evidence>